<dbReference type="Proteomes" id="UP000887580">
    <property type="component" value="Unplaced"/>
</dbReference>
<proteinExistence type="predicted"/>
<protein>
    <submittedName>
        <fullName evidence="2">Uncharacterized protein</fullName>
    </submittedName>
</protein>
<organism evidence="1 2">
    <name type="scientific">Panagrolaimus sp. PS1159</name>
    <dbReference type="NCBI Taxonomy" id="55785"/>
    <lineage>
        <taxon>Eukaryota</taxon>
        <taxon>Metazoa</taxon>
        <taxon>Ecdysozoa</taxon>
        <taxon>Nematoda</taxon>
        <taxon>Chromadorea</taxon>
        <taxon>Rhabditida</taxon>
        <taxon>Tylenchina</taxon>
        <taxon>Panagrolaimomorpha</taxon>
        <taxon>Panagrolaimoidea</taxon>
        <taxon>Panagrolaimidae</taxon>
        <taxon>Panagrolaimus</taxon>
    </lineage>
</organism>
<sequence>MDEDFNLTLLGSSSVNNDSLYNNDELLASIPDDHNENDVDEEETDIEFAEPSSSSAPQKSKSTKGSKRKNNGEVFSRSTSSRPRSTVNPSTVLQESELRNEIQLNVCELTGEFVTPITNFQPAINPDINPAIDGAAVATRNI</sequence>
<evidence type="ECO:0000313" key="1">
    <source>
        <dbReference type="Proteomes" id="UP000887580"/>
    </source>
</evidence>
<reference evidence="2" key="1">
    <citation type="submission" date="2022-11" db="UniProtKB">
        <authorList>
            <consortium name="WormBaseParasite"/>
        </authorList>
    </citation>
    <scope>IDENTIFICATION</scope>
</reference>
<evidence type="ECO:0000313" key="2">
    <source>
        <dbReference type="WBParaSite" id="PS1159_v2.g10236.t1"/>
    </source>
</evidence>
<accession>A0AC35ERR6</accession>
<name>A0AC35ERR6_9BILA</name>
<dbReference type="WBParaSite" id="PS1159_v2.g10236.t1">
    <property type="protein sequence ID" value="PS1159_v2.g10236.t1"/>
    <property type="gene ID" value="PS1159_v2.g10236"/>
</dbReference>